<sequence length="79" mass="8397">MSELHNNAEAFVLCALAEDTSGNHEENQDIGMFLISLILAHKKGQLKAVHVNGSECESELVKTKLTAALSGHGDQALAP</sequence>
<evidence type="ECO:0000313" key="2">
    <source>
        <dbReference type="Proteomes" id="UP000279760"/>
    </source>
</evidence>
<dbReference type="EMBL" id="CP033577">
    <property type="protein sequence ID" value="AYV22336.1"/>
    <property type="molecule type" value="Genomic_DNA"/>
</dbReference>
<organism evidence="1 2">
    <name type="scientific">Vibrio mediterranei</name>
    <dbReference type="NCBI Taxonomy" id="689"/>
    <lineage>
        <taxon>Bacteria</taxon>
        <taxon>Pseudomonadati</taxon>
        <taxon>Pseudomonadota</taxon>
        <taxon>Gammaproteobacteria</taxon>
        <taxon>Vibrionales</taxon>
        <taxon>Vibrionaceae</taxon>
        <taxon>Vibrio</taxon>
    </lineage>
</organism>
<reference evidence="1 2" key="1">
    <citation type="submission" date="2018-11" db="EMBL/GenBank/DDBJ databases">
        <title>Complete Genome Sequence of Vbrio mediterranei 117-T6: a Potential Pathogen Bacteria Isolated from the Conchocelis of Pyropia.</title>
        <authorList>
            <person name="Liu Q."/>
        </authorList>
    </citation>
    <scope>NUCLEOTIDE SEQUENCE [LARGE SCALE GENOMIC DNA]</scope>
    <source>
        <strain evidence="1 2">117-T6</strain>
    </source>
</reference>
<evidence type="ECO:0000313" key="1">
    <source>
        <dbReference type="EMBL" id="AYV22336.1"/>
    </source>
</evidence>
<name>A0A3G4VC24_9VIBR</name>
<protein>
    <submittedName>
        <fullName evidence="1">Uncharacterized protein</fullName>
    </submittedName>
</protein>
<accession>A0A3G4VC24</accession>
<gene>
    <name evidence="1" type="ORF">ECB94_14310</name>
</gene>
<dbReference type="Proteomes" id="UP000279760">
    <property type="component" value="Chromosome 1"/>
</dbReference>
<proteinExistence type="predicted"/>
<dbReference type="AlphaFoldDB" id="A0A3G4VC24"/>